<gene>
    <name evidence="6" type="primary">nodD2_1</name>
    <name evidence="6" type="ORF">GAK35_00139</name>
</gene>
<dbReference type="InterPro" id="IPR000847">
    <property type="entry name" value="LysR_HTH_N"/>
</dbReference>
<dbReference type="Pfam" id="PF03466">
    <property type="entry name" value="LysR_substrate"/>
    <property type="match status" value="1"/>
</dbReference>
<keyword evidence="4" id="KW-0804">Transcription</keyword>
<organism evidence="6 7">
    <name type="scientific">Herbaspirillum frisingense</name>
    <dbReference type="NCBI Taxonomy" id="92645"/>
    <lineage>
        <taxon>Bacteria</taxon>
        <taxon>Pseudomonadati</taxon>
        <taxon>Pseudomonadota</taxon>
        <taxon>Betaproteobacteria</taxon>
        <taxon>Burkholderiales</taxon>
        <taxon>Oxalobacteraceae</taxon>
        <taxon>Herbaspirillum</taxon>
    </lineage>
</organism>
<dbReference type="Gene3D" id="1.10.10.10">
    <property type="entry name" value="Winged helix-like DNA-binding domain superfamily/Winged helix DNA-binding domain"/>
    <property type="match status" value="1"/>
</dbReference>
<keyword evidence="3" id="KW-0238">DNA-binding</keyword>
<evidence type="ECO:0000259" key="5">
    <source>
        <dbReference type="PROSITE" id="PS50931"/>
    </source>
</evidence>
<comment type="caution">
    <text evidence="6">The sequence shown here is derived from an EMBL/GenBank/DDBJ whole genome shotgun (WGS) entry which is preliminary data.</text>
</comment>
<dbReference type="Proteomes" id="UP000462435">
    <property type="component" value="Unassembled WGS sequence"/>
</dbReference>
<dbReference type="InterPro" id="IPR050389">
    <property type="entry name" value="LysR-type_TF"/>
</dbReference>
<dbReference type="SUPFAM" id="SSF53850">
    <property type="entry name" value="Periplasmic binding protein-like II"/>
    <property type="match status" value="1"/>
</dbReference>
<protein>
    <submittedName>
        <fullName evidence="6">Nodulation protein D 2</fullName>
    </submittedName>
</protein>
<dbReference type="Gene3D" id="3.40.190.10">
    <property type="entry name" value="Periplasmic binding protein-like II"/>
    <property type="match status" value="2"/>
</dbReference>
<dbReference type="InterPro" id="IPR036390">
    <property type="entry name" value="WH_DNA-bd_sf"/>
</dbReference>
<name>A0A7V8JWH6_9BURK</name>
<accession>A0A7V8JWH6</accession>
<evidence type="ECO:0000256" key="1">
    <source>
        <dbReference type="ARBA" id="ARBA00009437"/>
    </source>
</evidence>
<evidence type="ECO:0000313" key="7">
    <source>
        <dbReference type="Proteomes" id="UP000462435"/>
    </source>
</evidence>
<evidence type="ECO:0000256" key="2">
    <source>
        <dbReference type="ARBA" id="ARBA00023015"/>
    </source>
</evidence>
<feature type="domain" description="HTH lysR-type" evidence="5">
    <location>
        <begin position="4"/>
        <end position="61"/>
    </location>
</feature>
<dbReference type="PROSITE" id="PS50931">
    <property type="entry name" value="HTH_LYSR"/>
    <property type="match status" value="1"/>
</dbReference>
<sequence>MRLPDLNLLIAFDVLLEEGSATAAARRLNISAPAMSRTLNRIRDAFGDPVLVRSGRGLAPTPRALELREQVRALIEQAHLVFTAGREVDLMQLERTFNLRANDVFVGTFGSRLRQLLDRHAPRTVLRFVSEGDVDDRAMEEGRIDLYISGSRNFSPDTKTQSLFRTGFVGLARADHPLFDAPIDAERFVAHAHISVSRRGRASGPIDDALARQGLARRVTLVTPNFHSAIFALAGSDLILPLMPTSMLDSVRALGLTLRDFTLPVALEPVNIVQAWHPRLDNDDAHRWLRRLLKQACSTAAA</sequence>
<dbReference type="PANTHER" id="PTHR30118:SF15">
    <property type="entry name" value="TRANSCRIPTIONAL REGULATORY PROTEIN"/>
    <property type="match status" value="1"/>
</dbReference>
<proteinExistence type="inferred from homology"/>
<dbReference type="InterPro" id="IPR005119">
    <property type="entry name" value="LysR_subst-bd"/>
</dbReference>
<reference evidence="7" key="1">
    <citation type="journal article" date="2020" name="MBio">
        <title>Horizontal gene transfer to a defensive symbiont with a reduced genome amongst a multipartite beetle microbiome.</title>
        <authorList>
            <person name="Waterworth S.C."/>
            <person name="Florez L.V."/>
            <person name="Rees E.R."/>
            <person name="Hertweck C."/>
            <person name="Kaltenpoth M."/>
            <person name="Kwan J.C."/>
        </authorList>
    </citation>
    <scope>NUCLEOTIDE SEQUENCE [LARGE SCALE GENOMIC DNA]</scope>
</reference>
<comment type="similarity">
    <text evidence="1">Belongs to the LysR transcriptional regulatory family.</text>
</comment>
<dbReference type="CDD" id="cd08460">
    <property type="entry name" value="PBP2_DntR_like_1"/>
    <property type="match status" value="1"/>
</dbReference>
<evidence type="ECO:0000256" key="4">
    <source>
        <dbReference type="ARBA" id="ARBA00023163"/>
    </source>
</evidence>
<evidence type="ECO:0000256" key="3">
    <source>
        <dbReference type="ARBA" id="ARBA00023125"/>
    </source>
</evidence>
<dbReference type="AlphaFoldDB" id="A0A7V8JWH6"/>
<dbReference type="PANTHER" id="PTHR30118">
    <property type="entry name" value="HTH-TYPE TRANSCRIPTIONAL REGULATOR LEUO-RELATED"/>
    <property type="match status" value="1"/>
</dbReference>
<dbReference type="GO" id="GO:0003677">
    <property type="term" value="F:DNA binding"/>
    <property type="evidence" value="ECO:0007669"/>
    <property type="project" value="UniProtKB-KW"/>
</dbReference>
<evidence type="ECO:0000313" key="6">
    <source>
        <dbReference type="EMBL" id="KAF1048872.1"/>
    </source>
</evidence>
<dbReference type="SUPFAM" id="SSF46785">
    <property type="entry name" value="Winged helix' DNA-binding domain"/>
    <property type="match status" value="1"/>
</dbReference>
<dbReference type="EMBL" id="WNDX01000002">
    <property type="protein sequence ID" value="KAF1048872.1"/>
    <property type="molecule type" value="Genomic_DNA"/>
</dbReference>
<dbReference type="InterPro" id="IPR036388">
    <property type="entry name" value="WH-like_DNA-bd_sf"/>
</dbReference>
<dbReference type="Pfam" id="PF00126">
    <property type="entry name" value="HTH_1"/>
    <property type="match status" value="1"/>
</dbReference>
<dbReference type="GO" id="GO:0003700">
    <property type="term" value="F:DNA-binding transcription factor activity"/>
    <property type="evidence" value="ECO:0007669"/>
    <property type="project" value="InterPro"/>
</dbReference>
<keyword evidence="2" id="KW-0805">Transcription regulation</keyword>